<dbReference type="GO" id="GO:0004519">
    <property type="term" value="F:endonuclease activity"/>
    <property type="evidence" value="ECO:0007669"/>
    <property type="project" value="UniProtKB-KW"/>
</dbReference>
<evidence type="ECO:0000259" key="3">
    <source>
        <dbReference type="SMART" id="SM00892"/>
    </source>
</evidence>
<dbReference type="CDD" id="cd00091">
    <property type="entry name" value="NUC"/>
    <property type="match status" value="1"/>
</dbReference>
<dbReference type="Proteomes" id="UP000636110">
    <property type="component" value="Unassembled WGS sequence"/>
</dbReference>
<dbReference type="SMART" id="SM00892">
    <property type="entry name" value="Endonuclease_NS"/>
    <property type="match status" value="1"/>
</dbReference>
<dbReference type="RefSeq" id="WP_182959605.1">
    <property type="nucleotide sequence ID" value="NZ_WNXC01000006.1"/>
</dbReference>
<dbReference type="Gene3D" id="3.40.570.10">
    <property type="entry name" value="Extracellular Endonuclease, subunit A"/>
    <property type="match status" value="1"/>
</dbReference>
<keyword evidence="4" id="KW-0540">Nuclease</keyword>
<dbReference type="InterPro" id="IPR001604">
    <property type="entry name" value="Endo_G_ENPP1-like_dom"/>
</dbReference>
<evidence type="ECO:0000313" key="4">
    <source>
        <dbReference type="EMBL" id="MBB2150551.1"/>
    </source>
</evidence>
<name>A0ABR6EZF0_9SPHI</name>
<feature type="domain" description="DNA/RNA non-specific endonuclease/pyrophosphatase/phosphodiesterase" evidence="3">
    <location>
        <begin position="249"/>
        <end position="461"/>
    </location>
</feature>
<dbReference type="SMART" id="SM00477">
    <property type="entry name" value="NUC"/>
    <property type="match status" value="1"/>
</dbReference>
<dbReference type="EMBL" id="WNXC01000006">
    <property type="protein sequence ID" value="MBB2150551.1"/>
    <property type="molecule type" value="Genomic_DNA"/>
</dbReference>
<feature type="region of interest" description="Disordered" evidence="1">
    <location>
        <begin position="191"/>
        <end position="210"/>
    </location>
</feature>
<proteinExistence type="predicted"/>
<evidence type="ECO:0000259" key="2">
    <source>
        <dbReference type="SMART" id="SM00477"/>
    </source>
</evidence>
<comment type="caution">
    <text evidence="4">The sequence shown here is derived from an EMBL/GenBank/DDBJ whole genome shotgun (WGS) entry which is preliminary data.</text>
</comment>
<dbReference type="InterPro" id="IPR044929">
    <property type="entry name" value="DNA/RNA_non-sp_Endonuclease_sf"/>
</dbReference>
<keyword evidence="4" id="KW-0378">Hydrolase</keyword>
<dbReference type="PROSITE" id="PS51257">
    <property type="entry name" value="PROKAR_LIPOPROTEIN"/>
    <property type="match status" value="1"/>
</dbReference>
<keyword evidence="5" id="KW-1185">Reference proteome</keyword>
<accession>A0ABR6EZF0</accession>
<keyword evidence="4" id="KW-0255">Endonuclease</keyword>
<dbReference type="PANTHER" id="PTHR13966:SF5">
    <property type="entry name" value="ENDONUCLEASE G, MITOCHONDRIAL"/>
    <property type="match status" value="1"/>
</dbReference>
<dbReference type="SUPFAM" id="SSF54060">
    <property type="entry name" value="His-Me finger endonucleases"/>
    <property type="match status" value="1"/>
</dbReference>
<reference evidence="4 5" key="1">
    <citation type="submission" date="2019-11" db="EMBL/GenBank/DDBJ databases">
        <title>Description of Pedobacter sp. LMG 31462T.</title>
        <authorList>
            <person name="Carlier A."/>
            <person name="Qi S."/>
            <person name="Vandamme P."/>
        </authorList>
    </citation>
    <scope>NUCLEOTIDE SEQUENCE [LARGE SCALE GENOMIC DNA]</scope>
    <source>
        <strain evidence="4 5">LMG 31462</strain>
    </source>
</reference>
<feature type="domain" description="ENPP1-3/EXOG-like endonuclease/phosphodiesterase" evidence="2">
    <location>
        <begin position="250"/>
        <end position="461"/>
    </location>
</feature>
<protein>
    <submittedName>
        <fullName evidence="4">DNA/RNA non-specific endonuclease</fullName>
    </submittedName>
</protein>
<dbReference type="Pfam" id="PF01223">
    <property type="entry name" value="Endonuclease_NS"/>
    <property type="match status" value="1"/>
</dbReference>
<feature type="compositionally biased region" description="Polar residues" evidence="1">
    <location>
        <begin position="201"/>
        <end position="210"/>
    </location>
</feature>
<dbReference type="InterPro" id="IPR040255">
    <property type="entry name" value="Non-specific_endonuclease"/>
</dbReference>
<dbReference type="InterPro" id="IPR044925">
    <property type="entry name" value="His-Me_finger_sf"/>
</dbReference>
<organism evidence="4 5">
    <name type="scientific">Pedobacter gandavensis</name>
    <dbReference type="NCBI Taxonomy" id="2679963"/>
    <lineage>
        <taxon>Bacteria</taxon>
        <taxon>Pseudomonadati</taxon>
        <taxon>Bacteroidota</taxon>
        <taxon>Sphingobacteriia</taxon>
        <taxon>Sphingobacteriales</taxon>
        <taxon>Sphingobacteriaceae</taxon>
        <taxon>Pedobacter</taxon>
    </lineage>
</organism>
<sequence>MRIKHLLIYSSLVILSLAGCSKQTVSEAIEAPIENAPVTYKITENFENVTKTAYAAADINISTGSWNFDDALVGNLPADLKNGQKSVRLRKGKITMNFDVAGLKTLYISHGKYGKDKDFTWQLFMSEDGGTTFTQLGKDILEKSTSLVTDSFKIDAKVKVRFQIKNLADSGSRVNIDDIVFKGIGESGIVVGTPDTDPGEDTSTPPVSTPSRDLIVAADAQPLSGDDSNALFGNPSAANSLSADNYLLDMRYYVQSYSSTRGTPNWVSWHLDPKTITQVTKRLDNFAGFSGLPLNFYQVGNNSYYNSGFDRGHNCPSADRTSSTAANGATFLMTNMIPQAPSNNQGPWADFENYLRAQVVSGNEVYIIMGSYGSGGIGKLGSVSTTIDNGKVTVPSNVWKIALIMPNGDGDASRVSNSTRVIALNTPNVNTIDKDWKKYIVTVRDIEKATGYNLLSALPLDVQNSIETKKDAGN</sequence>
<evidence type="ECO:0000313" key="5">
    <source>
        <dbReference type="Proteomes" id="UP000636110"/>
    </source>
</evidence>
<gene>
    <name evidence="4" type="ORF">GM920_16760</name>
</gene>
<dbReference type="InterPro" id="IPR020821">
    <property type="entry name" value="ENPP1-3/EXOG-like_nuc-like"/>
</dbReference>
<dbReference type="PANTHER" id="PTHR13966">
    <property type="entry name" value="ENDONUCLEASE RELATED"/>
    <property type="match status" value="1"/>
</dbReference>
<evidence type="ECO:0000256" key="1">
    <source>
        <dbReference type="SAM" id="MobiDB-lite"/>
    </source>
</evidence>